<reference evidence="2" key="1">
    <citation type="journal article" date="2020" name="Stud. Mycol.">
        <title>101 Dothideomycetes genomes: a test case for predicting lifestyles and emergence of pathogens.</title>
        <authorList>
            <person name="Haridas S."/>
            <person name="Albert R."/>
            <person name="Binder M."/>
            <person name="Bloem J."/>
            <person name="Labutti K."/>
            <person name="Salamov A."/>
            <person name="Andreopoulos B."/>
            <person name="Baker S."/>
            <person name="Barry K."/>
            <person name="Bills G."/>
            <person name="Bluhm B."/>
            <person name="Cannon C."/>
            <person name="Castanera R."/>
            <person name="Culley D."/>
            <person name="Daum C."/>
            <person name="Ezra D."/>
            <person name="Gonzalez J."/>
            <person name="Henrissat B."/>
            <person name="Kuo A."/>
            <person name="Liang C."/>
            <person name="Lipzen A."/>
            <person name="Lutzoni F."/>
            <person name="Magnuson J."/>
            <person name="Mondo S."/>
            <person name="Nolan M."/>
            <person name="Ohm R."/>
            <person name="Pangilinan J."/>
            <person name="Park H.-J."/>
            <person name="Ramirez L."/>
            <person name="Alfaro M."/>
            <person name="Sun H."/>
            <person name="Tritt A."/>
            <person name="Yoshinaga Y."/>
            <person name="Zwiers L.-H."/>
            <person name="Turgeon B."/>
            <person name="Goodwin S."/>
            <person name="Spatafora J."/>
            <person name="Crous P."/>
            <person name="Grigoriev I."/>
        </authorList>
    </citation>
    <scope>NUCLEOTIDE SEQUENCE</scope>
    <source>
        <strain evidence="2">ATCC 36951</strain>
    </source>
</reference>
<evidence type="ECO:0000256" key="1">
    <source>
        <dbReference type="SAM" id="MobiDB-lite"/>
    </source>
</evidence>
<feature type="compositionally biased region" description="Basic and acidic residues" evidence="1">
    <location>
        <begin position="1"/>
        <end position="31"/>
    </location>
</feature>
<organism evidence="2 3">
    <name type="scientific">Zasmidium cellare ATCC 36951</name>
    <dbReference type="NCBI Taxonomy" id="1080233"/>
    <lineage>
        <taxon>Eukaryota</taxon>
        <taxon>Fungi</taxon>
        <taxon>Dikarya</taxon>
        <taxon>Ascomycota</taxon>
        <taxon>Pezizomycotina</taxon>
        <taxon>Dothideomycetes</taxon>
        <taxon>Dothideomycetidae</taxon>
        <taxon>Mycosphaerellales</taxon>
        <taxon>Mycosphaerellaceae</taxon>
        <taxon>Zasmidium</taxon>
    </lineage>
</organism>
<feature type="region of interest" description="Disordered" evidence="1">
    <location>
        <begin position="1"/>
        <end position="43"/>
    </location>
</feature>
<dbReference type="Proteomes" id="UP000799537">
    <property type="component" value="Unassembled WGS sequence"/>
</dbReference>
<evidence type="ECO:0000313" key="3">
    <source>
        <dbReference type="Proteomes" id="UP000799537"/>
    </source>
</evidence>
<evidence type="ECO:0008006" key="4">
    <source>
        <dbReference type="Google" id="ProtNLM"/>
    </source>
</evidence>
<gene>
    <name evidence="2" type="ORF">M409DRAFT_20434</name>
</gene>
<protein>
    <recommendedName>
        <fullName evidence="4">C2H2-type domain-containing protein</fullName>
    </recommendedName>
</protein>
<accession>A0A6A6CQ61</accession>
<sequence>MPMRQDEQGTEPQPRELQDNGPDQKLERKALCPESRATSNQGAFETWEDMKQAVDQQVEVPVKRGRGRPVASGTSVSLRPTCPRCHRSYTKAYIKQHILRQHFGKDTIPTVQWEKSGKRKAIILDNSSDDAECMTDDDMGLQRQPAEQRKGTITISVNNLDVTLPRQEDSKEQVSLLE</sequence>
<name>A0A6A6CQ61_ZASCE</name>
<keyword evidence="3" id="KW-1185">Reference proteome</keyword>
<dbReference type="AlphaFoldDB" id="A0A6A6CQ61"/>
<dbReference type="EMBL" id="ML993588">
    <property type="protein sequence ID" value="KAF2169211.1"/>
    <property type="molecule type" value="Genomic_DNA"/>
</dbReference>
<proteinExistence type="predicted"/>
<dbReference type="GeneID" id="54558664"/>
<dbReference type="RefSeq" id="XP_033670100.1">
    <property type="nucleotide sequence ID" value="XM_033805392.1"/>
</dbReference>
<evidence type="ECO:0000313" key="2">
    <source>
        <dbReference type="EMBL" id="KAF2169211.1"/>
    </source>
</evidence>